<dbReference type="STRING" id="45073.Lqui_0589"/>
<evidence type="ECO:0000256" key="1">
    <source>
        <dbReference type="ARBA" id="ARBA00004141"/>
    </source>
</evidence>
<reference evidence="9 10" key="1">
    <citation type="submission" date="2015-11" db="EMBL/GenBank/DDBJ databases">
        <title>Genomic analysis of 38 Legionella species identifies large and diverse effector repertoires.</title>
        <authorList>
            <person name="Burstein D."/>
            <person name="Amaro F."/>
            <person name="Zusman T."/>
            <person name="Lifshitz Z."/>
            <person name="Cohen O."/>
            <person name="Gilbert J.A."/>
            <person name="Pupko T."/>
            <person name="Shuman H.A."/>
            <person name="Segal G."/>
        </authorList>
    </citation>
    <scope>NUCLEOTIDE SEQUENCE [LARGE SCALE GENOMIC DNA]</scope>
    <source>
        <strain evidence="9 10">CDC#1442-AUS-E</strain>
    </source>
</reference>
<feature type="transmembrane region" description="Helical" evidence="8">
    <location>
        <begin position="155"/>
        <end position="179"/>
    </location>
</feature>
<accession>A0A0W0Y3Z8</accession>
<dbReference type="PATRIC" id="fig|45073.5.peg.620"/>
<evidence type="ECO:0000256" key="8">
    <source>
        <dbReference type="SAM" id="Phobius"/>
    </source>
</evidence>
<name>A0A0W0Y3Z8_9GAMM</name>
<keyword evidence="6 8" id="KW-0472">Membrane</keyword>
<dbReference type="PANTHER" id="PTHR45711:SF6">
    <property type="entry name" value="CHLORIDE CHANNEL PROTEIN"/>
    <property type="match status" value="1"/>
</dbReference>
<keyword evidence="2" id="KW-0813">Transport</keyword>
<evidence type="ECO:0000256" key="2">
    <source>
        <dbReference type="ARBA" id="ARBA00022448"/>
    </source>
</evidence>
<protein>
    <submittedName>
        <fullName evidence="9">Voltage-gated chloride channel protein (ClC-type)</fullName>
    </submittedName>
</protein>
<evidence type="ECO:0000313" key="9">
    <source>
        <dbReference type="EMBL" id="KTD51745.1"/>
    </source>
</evidence>
<feature type="transmembrane region" description="Helical" evidence="8">
    <location>
        <begin position="54"/>
        <end position="76"/>
    </location>
</feature>
<evidence type="ECO:0000256" key="7">
    <source>
        <dbReference type="ARBA" id="ARBA00023214"/>
    </source>
</evidence>
<keyword evidence="5" id="KW-0406">Ion transport</keyword>
<sequence length="431" mass="46985">MKLKGRLWNKVVSVYFISILLGILTGLAGSLFQIAITHVSQFLSWVKSFTQGQWVLTLVISVFFTALMVIIAWALVRFIAAEGAGSGVQEIEGTLLHKRPIHWRRLLPVKFIGGVLAISAKMVVGREGPTIQMGGNFGAMLGEWFSIQRSRRDTLISAGAAAGLATAFNAPLAGVLFVIEEMRNEFNFNFTNFKMVAICCVMATITGQLIMGTAPAIPMAVFTEPSLHSLWLFFLFGLIMGFAGLIFNVCLMKCLRLSDRWSTPQKFIYVAITACLIGTFTVMYPPIVGGGYDIIEQSLTLSPPAYVLLLWILLRFVTTLMSYTTGVPGGIFAPMLALGTLAGLACYNMLLWLVPELDIHPGMFAVAGMGSLFSAAVRAPVTGIILVVEMTQNYSLILPLMVSCLTSTTVVQLAGNEPIYTQLLRRTLKNS</sequence>
<feature type="transmembrane region" description="Helical" evidence="8">
    <location>
        <begin position="106"/>
        <end position="124"/>
    </location>
</feature>
<proteinExistence type="predicted"/>
<feature type="transmembrane region" description="Helical" evidence="8">
    <location>
        <begin position="231"/>
        <end position="255"/>
    </location>
</feature>
<dbReference type="EMBL" id="LNYS01000006">
    <property type="protein sequence ID" value="KTD51745.1"/>
    <property type="molecule type" value="Genomic_DNA"/>
</dbReference>
<evidence type="ECO:0000256" key="6">
    <source>
        <dbReference type="ARBA" id="ARBA00023136"/>
    </source>
</evidence>
<feature type="transmembrane region" description="Helical" evidence="8">
    <location>
        <begin position="12"/>
        <end position="34"/>
    </location>
</feature>
<dbReference type="Pfam" id="PF00654">
    <property type="entry name" value="Voltage_CLC"/>
    <property type="match status" value="1"/>
</dbReference>
<comment type="caution">
    <text evidence="9">The sequence shown here is derived from an EMBL/GenBank/DDBJ whole genome shotgun (WGS) entry which is preliminary data.</text>
</comment>
<dbReference type="AlphaFoldDB" id="A0A0W0Y3Z8"/>
<dbReference type="InterPro" id="IPR014743">
    <property type="entry name" value="Cl-channel_core"/>
</dbReference>
<evidence type="ECO:0000256" key="4">
    <source>
        <dbReference type="ARBA" id="ARBA00022989"/>
    </source>
</evidence>
<comment type="subcellular location">
    <subcellularLocation>
        <location evidence="1">Membrane</location>
        <topology evidence="1">Multi-pass membrane protein</topology>
    </subcellularLocation>
</comment>
<dbReference type="Gene3D" id="1.10.3080.10">
    <property type="entry name" value="Clc chloride channel"/>
    <property type="match status" value="1"/>
</dbReference>
<feature type="transmembrane region" description="Helical" evidence="8">
    <location>
        <begin position="305"/>
        <end position="323"/>
    </location>
</feature>
<dbReference type="Proteomes" id="UP000054618">
    <property type="component" value="Unassembled WGS sequence"/>
</dbReference>
<feature type="transmembrane region" description="Helical" evidence="8">
    <location>
        <begin position="335"/>
        <end position="354"/>
    </location>
</feature>
<dbReference type="SUPFAM" id="SSF81340">
    <property type="entry name" value="Clc chloride channel"/>
    <property type="match status" value="1"/>
</dbReference>
<dbReference type="GO" id="GO:0005247">
    <property type="term" value="F:voltage-gated chloride channel activity"/>
    <property type="evidence" value="ECO:0007669"/>
    <property type="project" value="TreeGrafter"/>
</dbReference>
<evidence type="ECO:0000256" key="3">
    <source>
        <dbReference type="ARBA" id="ARBA00022692"/>
    </source>
</evidence>
<dbReference type="CDD" id="cd01031">
    <property type="entry name" value="EriC"/>
    <property type="match status" value="1"/>
</dbReference>
<evidence type="ECO:0000313" key="10">
    <source>
        <dbReference type="Proteomes" id="UP000054618"/>
    </source>
</evidence>
<feature type="transmembrane region" description="Helical" evidence="8">
    <location>
        <begin position="191"/>
        <end position="211"/>
    </location>
</feature>
<dbReference type="InterPro" id="IPR001807">
    <property type="entry name" value="ClC"/>
</dbReference>
<feature type="transmembrane region" description="Helical" evidence="8">
    <location>
        <begin position="395"/>
        <end position="415"/>
    </location>
</feature>
<keyword evidence="10" id="KW-1185">Reference proteome</keyword>
<keyword evidence="7" id="KW-0868">Chloride</keyword>
<feature type="transmembrane region" description="Helical" evidence="8">
    <location>
        <begin position="267"/>
        <end position="285"/>
    </location>
</feature>
<dbReference type="NCBIfam" id="NF003640">
    <property type="entry name" value="PRK05277.1"/>
    <property type="match status" value="1"/>
</dbReference>
<keyword evidence="3 8" id="KW-0812">Transmembrane</keyword>
<dbReference type="GO" id="GO:0005886">
    <property type="term" value="C:plasma membrane"/>
    <property type="evidence" value="ECO:0007669"/>
    <property type="project" value="TreeGrafter"/>
</dbReference>
<evidence type="ECO:0000256" key="5">
    <source>
        <dbReference type="ARBA" id="ARBA00023065"/>
    </source>
</evidence>
<gene>
    <name evidence="9" type="primary">clcA</name>
    <name evidence="9" type="ORF">Lqui_0589</name>
</gene>
<feature type="transmembrane region" description="Helical" evidence="8">
    <location>
        <begin position="366"/>
        <end position="388"/>
    </location>
</feature>
<dbReference type="PRINTS" id="PR00762">
    <property type="entry name" value="CLCHANNEL"/>
</dbReference>
<organism evidence="9 10">
    <name type="scientific">Legionella quinlivanii</name>
    <dbReference type="NCBI Taxonomy" id="45073"/>
    <lineage>
        <taxon>Bacteria</taxon>
        <taxon>Pseudomonadati</taxon>
        <taxon>Pseudomonadota</taxon>
        <taxon>Gammaproteobacteria</taxon>
        <taxon>Legionellales</taxon>
        <taxon>Legionellaceae</taxon>
        <taxon>Legionella</taxon>
    </lineage>
</organism>
<dbReference type="PANTHER" id="PTHR45711">
    <property type="entry name" value="CHLORIDE CHANNEL PROTEIN"/>
    <property type="match status" value="1"/>
</dbReference>
<keyword evidence="4 8" id="KW-1133">Transmembrane helix</keyword>